<organism evidence="1 2">
    <name type="scientific">Desulfolithobacter dissulfuricans</name>
    <dbReference type="NCBI Taxonomy" id="2795293"/>
    <lineage>
        <taxon>Bacteria</taxon>
        <taxon>Pseudomonadati</taxon>
        <taxon>Thermodesulfobacteriota</taxon>
        <taxon>Desulfobulbia</taxon>
        <taxon>Desulfobulbales</taxon>
        <taxon>Desulfobulbaceae</taxon>
        <taxon>Desulfolithobacter</taxon>
    </lineage>
</organism>
<name>A0A915XIM5_9BACT</name>
<proteinExistence type="predicted"/>
<dbReference type="KEGG" id="ddu:GF1_01280"/>
<evidence type="ECO:0000313" key="2">
    <source>
        <dbReference type="Proteomes" id="UP001063350"/>
    </source>
</evidence>
<evidence type="ECO:0000313" key="1">
    <source>
        <dbReference type="EMBL" id="BCO07752.1"/>
    </source>
</evidence>
<evidence type="ECO:0008006" key="3">
    <source>
        <dbReference type="Google" id="ProtNLM"/>
    </source>
</evidence>
<protein>
    <recommendedName>
        <fullName evidence="3">DNA-binding protein</fullName>
    </recommendedName>
</protein>
<sequence length="283" mass="29107">MLALLATPAFASDTATEGKNNVPAPEMGLDGKPIKGKVLETMNAAGYTYINLETSQGKIWVAVPQAKVEVGKEVTAMPGMVMANFKSKTLGRTFETIVFSSGIGEGDVAFNPHQMGGGGPMMGGTGGGDNSFAAALQAETGAANPHANMGMGGDLTMDAAAMAASPGASGAVVPSADVKVEKAKGDNAYTVGEIFAKAKELNDKKVKVRGKVMKVSRAIMGKNWVHIQDGSGSPLENSHDLVVTTQADPAIGSVVEAEGTLHADRDFGAGYMYKAIIEDATVK</sequence>
<reference evidence="1" key="1">
    <citation type="submission" date="2020-12" db="EMBL/GenBank/DDBJ databases">
        <title>Desulfobium dissulfuricans gen. nov., sp. nov., a novel mesophilic, sulfate-reducing bacterium isolated from a deep-sea hydrothermal vent.</title>
        <authorList>
            <person name="Hashimoto Y."/>
            <person name="Tame A."/>
            <person name="Sawayama S."/>
            <person name="Miyazaki J."/>
            <person name="Takai K."/>
            <person name="Nakagawa S."/>
        </authorList>
    </citation>
    <scope>NUCLEOTIDE SEQUENCE</scope>
    <source>
        <strain evidence="1">GF1</strain>
    </source>
</reference>
<dbReference type="AlphaFoldDB" id="A0A915XIM5"/>
<gene>
    <name evidence="1" type="ORF">GF1_01280</name>
</gene>
<dbReference type="EMBL" id="AP024233">
    <property type="protein sequence ID" value="BCO07752.1"/>
    <property type="molecule type" value="Genomic_DNA"/>
</dbReference>
<dbReference type="Proteomes" id="UP001063350">
    <property type="component" value="Chromosome"/>
</dbReference>
<keyword evidence="2" id="KW-1185">Reference proteome</keyword>
<accession>A0A915XIM5</accession>